<feature type="transmembrane region" description="Helical" evidence="5">
    <location>
        <begin position="79"/>
        <end position="102"/>
    </location>
</feature>
<dbReference type="AlphaFoldDB" id="A0AAN1B3M1"/>
<evidence type="ECO:0000256" key="5">
    <source>
        <dbReference type="SAM" id="Phobius"/>
    </source>
</evidence>
<feature type="transmembrane region" description="Helical" evidence="5">
    <location>
        <begin position="20"/>
        <end position="40"/>
    </location>
</feature>
<dbReference type="GO" id="GO:0016020">
    <property type="term" value="C:membrane"/>
    <property type="evidence" value="ECO:0007669"/>
    <property type="project" value="UniProtKB-SubCell"/>
</dbReference>
<evidence type="ECO:0000256" key="2">
    <source>
        <dbReference type="ARBA" id="ARBA00022692"/>
    </source>
</evidence>
<sequence>METFNYLLKRNIKLFLRNRAKLFFLFLGPMITLFVFFFFVKRNFNVGTVNTAFLNIENLPRNVKAVVYPEKFTDNISNFLFNATLISGLISITAFTTATQLAQNIVHDKETRTLDDFFITPTKTTTIRLSYVVFNLIFNILITLFTLSVIYIYLFAAFKNSIIVQPKIFFSILGVTLISCVISSMFFVFIFSYVKTTAIFMTLNGMISSIGGFLIGGYFPISFLPKGLAGVLSLIPQTQAGLLLRNVALNHDFITESMNHLDYNNLKFMVENLADNTTSQMSVLEYFKSVIPNETAAIKQANDFVSQLTSGINSGIKNNAQLQIATQEISPTFSLVYTLMGAATFATILFIFKVSKRK</sequence>
<evidence type="ECO:0000256" key="1">
    <source>
        <dbReference type="ARBA" id="ARBA00004141"/>
    </source>
</evidence>
<evidence type="ECO:0000313" key="7">
    <source>
        <dbReference type="EMBL" id="UZW64437.1"/>
    </source>
</evidence>
<comment type="subcellular location">
    <subcellularLocation>
        <location evidence="1">Membrane</location>
        <topology evidence="1">Multi-pass membrane protein</topology>
    </subcellularLocation>
</comment>
<proteinExistence type="predicted"/>
<evidence type="ECO:0000256" key="4">
    <source>
        <dbReference type="ARBA" id="ARBA00023136"/>
    </source>
</evidence>
<keyword evidence="3 5" id="KW-1133">Transmembrane helix</keyword>
<organism evidence="7 8">
    <name type="scientific">Mycoplasmopsis synoviae</name>
    <name type="common">Mycoplasma synoviae</name>
    <dbReference type="NCBI Taxonomy" id="2109"/>
    <lineage>
        <taxon>Bacteria</taxon>
        <taxon>Bacillati</taxon>
        <taxon>Mycoplasmatota</taxon>
        <taxon>Mycoplasmoidales</taxon>
        <taxon>Metamycoplasmataceae</taxon>
        <taxon>Mycoplasmopsis</taxon>
    </lineage>
</organism>
<dbReference type="PANTHER" id="PTHR43229">
    <property type="entry name" value="NODULATION PROTEIN J"/>
    <property type="match status" value="1"/>
</dbReference>
<gene>
    <name evidence="7" type="ORF">OIE46_03650</name>
</gene>
<reference evidence="7" key="1">
    <citation type="submission" date="2022-10" db="EMBL/GenBank/DDBJ databases">
        <authorList>
            <person name="Wei X."/>
        </authorList>
    </citation>
    <scope>NUCLEOTIDE SEQUENCE</scope>
    <source>
        <strain evidence="7">SD2</strain>
    </source>
</reference>
<evidence type="ECO:0000259" key="6">
    <source>
        <dbReference type="Pfam" id="PF12698"/>
    </source>
</evidence>
<feature type="transmembrane region" description="Helical" evidence="5">
    <location>
        <begin position="335"/>
        <end position="352"/>
    </location>
</feature>
<dbReference type="RefSeq" id="WP_109537302.1">
    <property type="nucleotide sequence ID" value="NZ_CP012624.1"/>
</dbReference>
<dbReference type="InterPro" id="IPR051784">
    <property type="entry name" value="Nod_factor_ABC_transporter"/>
</dbReference>
<name>A0AAN1B3M1_MYCSY</name>
<keyword evidence="2 5" id="KW-0812">Transmembrane</keyword>
<feature type="domain" description="ABC-2 type transporter transmembrane" evidence="6">
    <location>
        <begin position="60"/>
        <end position="251"/>
    </location>
</feature>
<feature type="transmembrane region" description="Helical" evidence="5">
    <location>
        <begin position="132"/>
        <end position="156"/>
    </location>
</feature>
<evidence type="ECO:0000313" key="8">
    <source>
        <dbReference type="Proteomes" id="UP001164481"/>
    </source>
</evidence>
<dbReference type="EMBL" id="CP107525">
    <property type="protein sequence ID" value="UZW64437.1"/>
    <property type="molecule type" value="Genomic_DNA"/>
</dbReference>
<accession>A0AAN1B3M1</accession>
<reference evidence="7" key="2">
    <citation type="submission" date="2022-11" db="EMBL/GenBank/DDBJ databases">
        <title>complete genomes of mycoplasma synoviae ZX313 strain and SD2 strain.</title>
        <authorList>
            <person name="Zhong Q."/>
        </authorList>
    </citation>
    <scope>NUCLEOTIDE SEQUENCE</scope>
    <source>
        <strain evidence="7">SD2</strain>
    </source>
</reference>
<keyword evidence="4 5" id="KW-0472">Membrane</keyword>
<dbReference type="InterPro" id="IPR013525">
    <property type="entry name" value="ABC2_TM"/>
</dbReference>
<feature type="transmembrane region" description="Helical" evidence="5">
    <location>
        <begin position="168"/>
        <end position="191"/>
    </location>
</feature>
<evidence type="ECO:0000256" key="3">
    <source>
        <dbReference type="ARBA" id="ARBA00022989"/>
    </source>
</evidence>
<dbReference type="Proteomes" id="UP001164481">
    <property type="component" value="Chromosome"/>
</dbReference>
<feature type="transmembrane region" description="Helical" evidence="5">
    <location>
        <begin position="198"/>
        <end position="219"/>
    </location>
</feature>
<dbReference type="PANTHER" id="PTHR43229:SF3">
    <property type="entry name" value="ABC-TYPE MULTIDRUG TRANSPORT SYSTEM, PERMEASE COMPONENT"/>
    <property type="match status" value="1"/>
</dbReference>
<protein>
    <submittedName>
        <fullName evidence="7">ABC transporter permease</fullName>
    </submittedName>
</protein>
<dbReference type="GO" id="GO:0140359">
    <property type="term" value="F:ABC-type transporter activity"/>
    <property type="evidence" value="ECO:0007669"/>
    <property type="project" value="InterPro"/>
</dbReference>
<dbReference type="Pfam" id="PF12698">
    <property type="entry name" value="ABC2_membrane_3"/>
    <property type="match status" value="1"/>
</dbReference>